<proteinExistence type="predicted"/>
<protein>
    <submittedName>
        <fullName evidence="2">(northern house mosquito) hypothetical protein</fullName>
    </submittedName>
</protein>
<name>A0A8D8IFS2_CULPI</name>
<feature type="compositionally biased region" description="Low complexity" evidence="1">
    <location>
        <begin position="52"/>
        <end position="62"/>
    </location>
</feature>
<dbReference type="AlphaFoldDB" id="A0A8D8IFS2"/>
<reference evidence="2" key="1">
    <citation type="submission" date="2021-05" db="EMBL/GenBank/DDBJ databases">
        <authorList>
            <person name="Alioto T."/>
            <person name="Alioto T."/>
            <person name="Gomez Garrido J."/>
        </authorList>
    </citation>
    <scope>NUCLEOTIDE SEQUENCE</scope>
</reference>
<dbReference type="EMBL" id="HBUE01351505">
    <property type="protein sequence ID" value="CAG6603570.1"/>
    <property type="molecule type" value="Transcribed_RNA"/>
</dbReference>
<feature type="region of interest" description="Disordered" evidence="1">
    <location>
        <begin position="42"/>
        <end position="67"/>
    </location>
</feature>
<accession>A0A8D8IFS2</accession>
<organism evidence="2">
    <name type="scientific">Culex pipiens</name>
    <name type="common">House mosquito</name>
    <dbReference type="NCBI Taxonomy" id="7175"/>
    <lineage>
        <taxon>Eukaryota</taxon>
        <taxon>Metazoa</taxon>
        <taxon>Ecdysozoa</taxon>
        <taxon>Arthropoda</taxon>
        <taxon>Hexapoda</taxon>
        <taxon>Insecta</taxon>
        <taxon>Pterygota</taxon>
        <taxon>Neoptera</taxon>
        <taxon>Endopterygota</taxon>
        <taxon>Diptera</taxon>
        <taxon>Nematocera</taxon>
        <taxon>Culicoidea</taxon>
        <taxon>Culicidae</taxon>
        <taxon>Culicinae</taxon>
        <taxon>Culicini</taxon>
        <taxon>Culex</taxon>
        <taxon>Culex</taxon>
    </lineage>
</organism>
<evidence type="ECO:0000256" key="1">
    <source>
        <dbReference type="SAM" id="MobiDB-lite"/>
    </source>
</evidence>
<evidence type="ECO:0000313" key="2">
    <source>
        <dbReference type="EMBL" id="CAG6551276.1"/>
    </source>
</evidence>
<dbReference type="EMBL" id="HBUE01244405">
    <property type="protein sequence ID" value="CAG6551276.1"/>
    <property type="molecule type" value="Transcribed_RNA"/>
</dbReference>
<sequence length="148" mass="16296">MCRMRTLLTRCSCAVTFTRTETTASVTRSWCGAKIATTTSESVTSRARTHRTLSTTSARTASPSNGCPSTRTTVYSWAATGRFTRRATGWAVGWETGRNTRWCIRSGLPFRRGAPRNGSWTLALGNITRYCCPVVIVFMHVETTITAS</sequence>